<comment type="caution">
    <text evidence="7">The sequence shown here is derived from an EMBL/GenBank/DDBJ whole genome shotgun (WGS) entry which is preliminary data.</text>
</comment>
<dbReference type="Proteomes" id="UP000037237">
    <property type="component" value="Unassembled WGS sequence"/>
</dbReference>
<dbReference type="PROSITE" id="PS51012">
    <property type="entry name" value="ABC_TM2"/>
    <property type="match status" value="1"/>
</dbReference>
<evidence type="ECO:0000256" key="5">
    <source>
        <dbReference type="SAM" id="Phobius"/>
    </source>
</evidence>
<feature type="transmembrane region" description="Helical" evidence="5">
    <location>
        <begin position="40"/>
        <end position="59"/>
    </location>
</feature>
<keyword evidence="3 5" id="KW-1133">Transmembrane helix</keyword>
<reference evidence="7 8" key="1">
    <citation type="submission" date="2015-06" db="EMBL/GenBank/DDBJ databases">
        <title>New insights into the roles of widespread benthic archaea in carbon and nitrogen cycling.</title>
        <authorList>
            <person name="Lazar C.S."/>
            <person name="Baker B.J."/>
            <person name="Seitz K.W."/>
            <person name="Hyde A.S."/>
            <person name="Dick G.J."/>
            <person name="Hinrichs K.-U."/>
            <person name="Teske A.P."/>
        </authorList>
    </citation>
    <scope>NUCLEOTIDE SEQUENCE [LARGE SCALE GENOMIC DNA]</scope>
    <source>
        <strain evidence="7">SG8-32-1</strain>
    </source>
</reference>
<dbReference type="GO" id="GO:0043190">
    <property type="term" value="C:ATP-binding cassette (ABC) transporter complex"/>
    <property type="evidence" value="ECO:0007669"/>
    <property type="project" value="InterPro"/>
</dbReference>
<evidence type="ECO:0000256" key="1">
    <source>
        <dbReference type="ARBA" id="ARBA00004141"/>
    </source>
</evidence>
<dbReference type="PRINTS" id="PR00164">
    <property type="entry name" value="ABC2TRNSPORT"/>
</dbReference>
<feature type="transmembrane region" description="Helical" evidence="5">
    <location>
        <begin position="127"/>
        <end position="148"/>
    </location>
</feature>
<dbReference type="GO" id="GO:0140359">
    <property type="term" value="F:ABC-type transporter activity"/>
    <property type="evidence" value="ECO:0007669"/>
    <property type="project" value="InterPro"/>
</dbReference>
<protein>
    <submittedName>
        <fullName evidence="7">ABC transporter permease</fullName>
    </submittedName>
</protein>
<proteinExistence type="predicted"/>
<dbReference type="InterPro" id="IPR051784">
    <property type="entry name" value="Nod_factor_ABC_transporter"/>
</dbReference>
<sequence>MSKISSLFRVPKLSYRVWKVWSRNKDVFMKTYKTNFLPSLLEPILYLLALGLGLGGFVQPINGESYIQFIAPALVAVSMMYSSFYECTYASYVRMYFQKTFDAIIATPITIEEVITGEILWGATKSLINSSIVLVVILVFGLIPSPLFLLIPPVSFLVGLLFSAIAMCFTAITPNIDAFNYPSFLFITPMFLLSGTFFPLTTLPEILQIIAQIFLPLTNAVNVTRSLALGNIQFSMITNLAWMLIVTPIFFVLAINLMKKRLIK</sequence>
<dbReference type="PANTHER" id="PTHR43229:SF2">
    <property type="entry name" value="NODULATION PROTEIN J"/>
    <property type="match status" value="1"/>
</dbReference>
<keyword evidence="2 5" id="KW-0812">Transmembrane</keyword>
<evidence type="ECO:0000313" key="7">
    <source>
        <dbReference type="EMBL" id="KON32981.1"/>
    </source>
</evidence>
<keyword evidence="4 5" id="KW-0472">Membrane</keyword>
<feature type="transmembrane region" description="Helical" evidence="5">
    <location>
        <begin position="184"/>
        <end position="214"/>
    </location>
</feature>
<dbReference type="InterPro" id="IPR013525">
    <property type="entry name" value="ABC2_TM"/>
</dbReference>
<evidence type="ECO:0000259" key="6">
    <source>
        <dbReference type="PROSITE" id="PS51012"/>
    </source>
</evidence>
<feature type="transmembrane region" description="Helical" evidence="5">
    <location>
        <begin position="154"/>
        <end position="172"/>
    </location>
</feature>
<name>A0A0M0BXW4_9ARCH</name>
<feature type="domain" description="ABC transmembrane type-2" evidence="6">
    <location>
        <begin position="34"/>
        <end position="261"/>
    </location>
</feature>
<dbReference type="EMBL" id="LFWU01000045">
    <property type="protein sequence ID" value="KON32981.1"/>
    <property type="molecule type" value="Genomic_DNA"/>
</dbReference>
<feature type="transmembrane region" description="Helical" evidence="5">
    <location>
        <begin position="65"/>
        <end position="85"/>
    </location>
</feature>
<dbReference type="PIRSF" id="PIRSF006648">
    <property type="entry name" value="DrrB"/>
    <property type="match status" value="1"/>
</dbReference>
<evidence type="ECO:0000256" key="3">
    <source>
        <dbReference type="ARBA" id="ARBA00022989"/>
    </source>
</evidence>
<dbReference type="AlphaFoldDB" id="A0A0M0BXW4"/>
<dbReference type="InterPro" id="IPR000412">
    <property type="entry name" value="ABC_2_transport"/>
</dbReference>
<dbReference type="InterPro" id="IPR047817">
    <property type="entry name" value="ABC2_TM_bact-type"/>
</dbReference>
<comment type="subcellular location">
    <subcellularLocation>
        <location evidence="1">Membrane</location>
        <topology evidence="1">Multi-pass membrane protein</topology>
    </subcellularLocation>
</comment>
<dbReference type="Pfam" id="PF01061">
    <property type="entry name" value="ABC2_membrane"/>
    <property type="match status" value="1"/>
</dbReference>
<gene>
    <name evidence="7" type="ORF">AC477_02185</name>
</gene>
<organism evidence="7 8">
    <name type="scientific">miscellaneous Crenarchaeota group-1 archaeon SG8-32-1</name>
    <dbReference type="NCBI Taxonomy" id="1685124"/>
    <lineage>
        <taxon>Archaea</taxon>
        <taxon>Candidatus Bathyarchaeota</taxon>
        <taxon>MCG-1</taxon>
    </lineage>
</organism>
<evidence type="ECO:0000256" key="2">
    <source>
        <dbReference type="ARBA" id="ARBA00022692"/>
    </source>
</evidence>
<accession>A0A0M0BXW4</accession>
<evidence type="ECO:0000313" key="8">
    <source>
        <dbReference type="Proteomes" id="UP000037237"/>
    </source>
</evidence>
<evidence type="ECO:0000256" key="4">
    <source>
        <dbReference type="ARBA" id="ARBA00023136"/>
    </source>
</evidence>
<dbReference type="PANTHER" id="PTHR43229">
    <property type="entry name" value="NODULATION PROTEIN J"/>
    <property type="match status" value="1"/>
</dbReference>
<feature type="transmembrane region" description="Helical" evidence="5">
    <location>
        <begin position="234"/>
        <end position="258"/>
    </location>
</feature>